<dbReference type="SUPFAM" id="SSF51126">
    <property type="entry name" value="Pectin lyase-like"/>
    <property type="match status" value="1"/>
</dbReference>
<organism evidence="2 3">
    <name type="scientific">Motilibacter deserti</name>
    <dbReference type="NCBI Taxonomy" id="2714956"/>
    <lineage>
        <taxon>Bacteria</taxon>
        <taxon>Bacillati</taxon>
        <taxon>Actinomycetota</taxon>
        <taxon>Actinomycetes</taxon>
        <taxon>Motilibacterales</taxon>
        <taxon>Motilibacteraceae</taxon>
        <taxon>Motilibacter</taxon>
    </lineage>
</organism>
<dbReference type="EMBL" id="JAANNP010000006">
    <property type="protein sequence ID" value="NHC14410.1"/>
    <property type="molecule type" value="Genomic_DNA"/>
</dbReference>
<accession>A0ABX0GV49</accession>
<proteinExistence type="predicted"/>
<dbReference type="InterPro" id="IPR011050">
    <property type="entry name" value="Pectin_lyase_fold/virulence"/>
</dbReference>
<feature type="region of interest" description="Disordered" evidence="1">
    <location>
        <begin position="28"/>
        <end position="73"/>
    </location>
</feature>
<evidence type="ECO:0000313" key="2">
    <source>
        <dbReference type="EMBL" id="NHC14410.1"/>
    </source>
</evidence>
<keyword evidence="3" id="KW-1185">Reference proteome</keyword>
<feature type="compositionally biased region" description="Low complexity" evidence="1">
    <location>
        <begin position="33"/>
        <end position="46"/>
    </location>
</feature>
<sequence length="299" mass="31540">MGVVAIVAFVLGAGVVAGVFLLRDSSREPVDDAAGPSASPAQSQLPPSAPRPAGRPGPDNTGVPPDVELRPSDVVEVTEPGTVLDGLDLGCLRVKADDVTVKRSRIRCDADDLPAVRADDGVDRLLLEDTEIDGMGVTSIGVGFARFTLRRVNVHSTVDGVRAGDSSVIEDSWIHSLSRKPGTHNDGIQSIRGTGIVIRRNTIDVFTDGDFMNAAYIISAGSERTVTDVRVEDNYLNGGNYTVYLGDSDAKSVTGVVFRHNVFGGDFRYGPRVAIPEGTVWEDNKLASGAEVPGKTGKG</sequence>
<evidence type="ECO:0000256" key="1">
    <source>
        <dbReference type="SAM" id="MobiDB-lite"/>
    </source>
</evidence>
<dbReference type="InterPro" id="IPR012334">
    <property type="entry name" value="Pectin_lyas_fold"/>
</dbReference>
<dbReference type="Gene3D" id="2.160.20.10">
    <property type="entry name" value="Single-stranded right-handed beta-helix, Pectin lyase-like"/>
    <property type="match status" value="1"/>
</dbReference>
<evidence type="ECO:0008006" key="4">
    <source>
        <dbReference type="Google" id="ProtNLM"/>
    </source>
</evidence>
<evidence type="ECO:0000313" key="3">
    <source>
        <dbReference type="Proteomes" id="UP000800981"/>
    </source>
</evidence>
<protein>
    <recommendedName>
        <fullName evidence="4">Parallel beta helix pectate lyase-like protein</fullName>
    </recommendedName>
</protein>
<reference evidence="2 3" key="1">
    <citation type="submission" date="2020-03" db="EMBL/GenBank/DDBJ databases">
        <title>Two novel Motilibacter sp.</title>
        <authorList>
            <person name="Liu S."/>
        </authorList>
    </citation>
    <scope>NUCLEOTIDE SEQUENCE [LARGE SCALE GENOMIC DNA]</scope>
    <source>
        <strain evidence="2 3">E257</strain>
    </source>
</reference>
<name>A0ABX0GV49_9ACTN</name>
<dbReference type="Proteomes" id="UP000800981">
    <property type="component" value="Unassembled WGS sequence"/>
</dbReference>
<comment type="caution">
    <text evidence="2">The sequence shown here is derived from an EMBL/GenBank/DDBJ whole genome shotgun (WGS) entry which is preliminary data.</text>
</comment>
<gene>
    <name evidence="2" type="ORF">G9H71_11535</name>
</gene>